<evidence type="ECO:0000313" key="1">
    <source>
        <dbReference type="EMBL" id="GBP81110.1"/>
    </source>
</evidence>
<gene>
    <name evidence="1" type="ORF">EVAR_63415_1</name>
</gene>
<evidence type="ECO:0000313" key="2">
    <source>
        <dbReference type="Proteomes" id="UP000299102"/>
    </source>
</evidence>
<dbReference type="Proteomes" id="UP000299102">
    <property type="component" value="Unassembled WGS sequence"/>
</dbReference>
<organism evidence="1 2">
    <name type="scientific">Eumeta variegata</name>
    <name type="common">Bagworm moth</name>
    <name type="synonym">Eumeta japonica</name>
    <dbReference type="NCBI Taxonomy" id="151549"/>
    <lineage>
        <taxon>Eukaryota</taxon>
        <taxon>Metazoa</taxon>
        <taxon>Ecdysozoa</taxon>
        <taxon>Arthropoda</taxon>
        <taxon>Hexapoda</taxon>
        <taxon>Insecta</taxon>
        <taxon>Pterygota</taxon>
        <taxon>Neoptera</taxon>
        <taxon>Endopterygota</taxon>
        <taxon>Lepidoptera</taxon>
        <taxon>Glossata</taxon>
        <taxon>Ditrysia</taxon>
        <taxon>Tineoidea</taxon>
        <taxon>Psychidae</taxon>
        <taxon>Oiketicinae</taxon>
        <taxon>Eumeta</taxon>
    </lineage>
</organism>
<comment type="caution">
    <text evidence="1">The sequence shown here is derived from an EMBL/GenBank/DDBJ whole genome shotgun (WGS) entry which is preliminary data.</text>
</comment>
<sequence length="190" mass="21126">MAYEDRAKLEPAVAAYPAGGPLHRCRPIVLRNRWHNGVGNKSRRACRLQSASLHNPPAAASKSHRSLRLGFDHRHTSRAHCYNSTTPGGRAVAVSASFCCGPAGNARARTGPCGRLFSPRRRSHNIRYTTNLISGTAKQLPAGYTAPRAPRPQHHRTLPPFPIYELPFDLQSIRLHRVRKRLTKFSLNSN</sequence>
<keyword evidence="2" id="KW-1185">Reference proteome</keyword>
<reference evidence="1 2" key="1">
    <citation type="journal article" date="2019" name="Commun. Biol.">
        <title>The bagworm genome reveals a unique fibroin gene that provides high tensile strength.</title>
        <authorList>
            <person name="Kono N."/>
            <person name="Nakamura H."/>
            <person name="Ohtoshi R."/>
            <person name="Tomita M."/>
            <person name="Numata K."/>
            <person name="Arakawa K."/>
        </authorList>
    </citation>
    <scope>NUCLEOTIDE SEQUENCE [LARGE SCALE GENOMIC DNA]</scope>
</reference>
<name>A0A4C1Z0Q2_EUMVA</name>
<dbReference type="AlphaFoldDB" id="A0A4C1Z0Q2"/>
<proteinExistence type="predicted"/>
<dbReference type="EMBL" id="BGZK01001496">
    <property type="protein sequence ID" value="GBP81110.1"/>
    <property type="molecule type" value="Genomic_DNA"/>
</dbReference>
<accession>A0A4C1Z0Q2</accession>
<protein>
    <submittedName>
        <fullName evidence="1">Uncharacterized protein</fullName>
    </submittedName>
</protein>